<dbReference type="GO" id="GO:0016301">
    <property type="term" value="F:kinase activity"/>
    <property type="evidence" value="ECO:0007669"/>
    <property type="project" value="UniProtKB-KW"/>
</dbReference>
<evidence type="ECO:0000256" key="19">
    <source>
        <dbReference type="SAM" id="Phobius"/>
    </source>
</evidence>
<feature type="transmembrane region" description="Helical" evidence="19">
    <location>
        <begin position="92"/>
        <end position="113"/>
    </location>
</feature>
<dbReference type="InterPro" id="IPR036945">
    <property type="entry name" value="DAGK_sf"/>
</dbReference>
<dbReference type="GO" id="GO:0046872">
    <property type="term" value="F:metal ion binding"/>
    <property type="evidence" value="ECO:0007669"/>
    <property type="project" value="UniProtKB-KW"/>
</dbReference>
<evidence type="ECO:0000256" key="11">
    <source>
        <dbReference type="ARBA" id="ARBA00023098"/>
    </source>
</evidence>
<keyword evidence="5" id="KW-0808">Transferase</keyword>
<feature type="binding site" evidence="17">
    <location>
        <position position="72"/>
    </location>
    <ligand>
        <name>ATP</name>
        <dbReference type="ChEBI" id="CHEBI:30616"/>
    </ligand>
</feature>
<dbReference type="InterPro" id="IPR033717">
    <property type="entry name" value="UDPK"/>
</dbReference>
<feature type="binding site" evidence="16">
    <location>
        <position position="65"/>
    </location>
    <ligand>
        <name>substrate</name>
    </ligand>
</feature>
<keyword evidence="3" id="KW-1003">Cell membrane</keyword>
<keyword evidence="9 17" id="KW-0067">ATP-binding</keyword>
<evidence type="ECO:0000256" key="10">
    <source>
        <dbReference type="ARBA" id="ARBA00022989"/>
    </source>
</evidence>
<keyword evidence="6 19" id="KW-0812">Transmembrane</keyword>
<dbReference type="RefSeq" id="WP_255038315.1">
    <property type="nucleotide sequence ID" value="NZ_RJUF01000175.1"/>
</dbReference>
<evidence type="ECO:0000256" key="3">
    <source>
        <dbReference type="ARBA" id="ARBA00022475"/>
    </source>
</evidence>
<protein>
    <submittedName>
        <fullName evidence="20">Diacylglycerol kinase family protein</fullName>
    </submittedName>
</protein>
<dbReference type="Gene3D" id="1.10.287.3610">
    <property type="match status" value="1"/>
</dbReference>
<evidence type="ECO:0000256" key="6">
    <source>
        <dbReference type="ARBA" id="ARBA00022692"/>
    </source>
</evidence>
<evidence type="ECO:0000256" key="7">
    <source>
        <dbReference type="ARBA" id="ARBA00022741"/>
    </source>
</evidence>
<evidence type="ECO:0000256" key="16">
    <source>
        <dbReference type="PIRSR" id="PIRSR600829-2"/>
    </source>
</evidence>
<reference evidence="20 21" key="1">
    <citation type="submission" date="2018-11" db="EMBL/GenBank/DDBJ databases">
        <title>Novel bacteria species description.</title>
        <authorList>
            <person name="Han J.-H."/>
        </authorList>
    </citation>
    <scope>NUCLEOTIDE SEQUENCE [LARGE SCALE GENOMIC DNA]</scope>
    <source>
        <strain evidence="20 21">KCTC23259</strain>
    </source>
</reference>
<dbReference type="InterPro" id="IPR000829">
    <property type="entry name" value="DAGK"/>
</dbReference>
<comment type="similarity">
    <text evidence="2">Belongs to the bacterial diacylglycerol kinase family.</text>
</comment>
<dbReference type="AlphaFoldDB" id="A0AAE3H479"/>
<evidence type="ECO:0000256" key="18">
    <source>
        <dbReference type="PIRSR" id="PIRSR600829-4"/>
    </source>
</evidence>
<dbReference type="GO" id="GO:0008654">
    <property type="term" value="P:phospholipid biosynthetic process"/>
    <property type="evidence" value="ECO:0007669"/>
    <property type="project" value="UniProtKB-KW"/>
</dbReference>
<sequence>MKISKMLRSFKFAFVGMAHLVRFENNAQFHFLATLLVIFAGYWLNIDRNEWIIIIFAMALVWSAEAFNSAIEKLCDKVETEQDPLIGKVKDMAAAGVLFLAIAAAVVGCIIFLPKIF</sequence>
<evidence type="ECO:0000256" key="4">
    <source>
        <dbReference type="ARBA" id="ARBA00022516"/>
    </source>
</evidence>
<gene>
    <name evidence="20" type="ORF">EGI31_16920</name>
</gene>
<feature type="transmembrane region" description="Helical" evidence="19">
    <location>
        <begin position="51"/>
        <end position="71"/>
    </location>
</feature>
<feature type="transmembrane region" description="Helical" evidence="19">
    <location>
        <begin position="27"/>
        <end position="45"/>
    </location>
</feature>
<feature type="binding site" evidence="18">
    <location>
        <position position="72"/>
    </location>
    <ligand>
        <name>a divalent metal cation</name>
        <dbReference type="ChEBI" id="CHEBI:60240"/>
    </ligand>
</feature>
<keyword evidence="11" id="KW-0443">Lipid metabolism</keyword>
<keyword evidence="18" id="KW-0479">Metal-binding</keyword>
<evidence type="ECO:0000313" key="20">
    <source>
        <dbReference type="EMBL" id="MCP9764623.1"/>
    </source>
</evidence>
<comment type="caution">
    <text evidence="20">The sequence shown here is derived from an EMBL/GenBank/DDBJ whole genome shotgun (WGS) entry which is preliminary data.</text>
</comment>
<evidence type="ECO:0000256" key="14">
    <source>
        <dbReference type="ARBA" id="ARBA00023264"/>
    </source>
</evidence>
<dbReference type="Pfam" id="PF01219">
    <property type="entry name" value="DAGK_prokar"/>
    <property type="match status" value="1"/>
</dbReference>
<comment type="subcellular location">
    <subcellularLocation>
        <location evidence="1">Cell membrane</location>
        <topology evidence="1">Multi-pass membrane protein</topology>
    </subcellularLocation>
</comment>
<evidence type="ECO:0000256" key="1">
    <source>
        <dbReference type="ARBA" id="ARBA00004651"/>
    </source>
</evidence>
<evidence type="ECO:0000256" key="15">
    <source>
        <dbReference type="PIRSR" id="PIRSR600829-1"/>
    </source>
</evidence>
<dbReference type="GO" id="GO:0005886">
    <property type="term" value="C:plasma membrane"/>
    <property type="evidence" value="ECO:0007669"/>
    <property type="project" value="UniProtKB-SubCell"/>
</dbReference>
<keyword evidence="14" id="KW-1208">Phospholipid metabolism</keyword>
<keyword evidence="8 20" id="KW-0418">Kinase</keyword>
<evidence type="ECO:0000256" key="2">
    <source>
        <dbReference type="ARBA" id="ARBA00005967"/>
    </source>
</evidence>
<dbReference type="GO" id="GO:0005524">
    <property type="term" value="F:ATP binding"/>
    <property type="evidence" value="ECO:0007669"/>
    <property type="project" value="UniProtKB-KW"/>
</dbReference>
<comment type="cofactor">
    <cofactor evidence="18">
        <name>Mg(2+)</name>
        <dbReference type="ChEBI" id="CHEBI:18420"/>
    </cofactor>
    <text evidence="18">Mn(2+), Zn(2+), Cd(2+) and Co(2+) support activity to lesser extents.</text>
</comment>
<name>A0AAE3H479_9BACT</name>
<dbReference type="PANTHER" id="PTHR34299:SF1">
    <property type="entry name" value="DIACYLGLYCEROL KINASE"/>
    <property type="match status" value="1"/>
</dbReference>
<evidence type="ECO:0000256" key="12">
    <source>
        <dbReference type="ARBA" id="ARBA00023136"/>
    </source>
</evidence>
<evidence type="ECO:0000256" key="9">
    <source>
        <dbReference type="ARBA" id="ARBA00022840"/>
    </source>
</evidence>
<dbReference type="PANTHER" id="PTHR34299">
    <property type="entry name" value="DIACYLGLYCEROL KINASE"/>
    <property type="match status" value="1"/>
</dbReference>
<feature type="binding site" evidence="17">
    <location>
        <position position="24"/>
    </location>
    <ligand>
        <name>ATP</name>
        <dbReference type="ChEBI" id="CHEBI:30616"/>
    </ligand>
</feature>
<keyword evidence="4" id="KW-0444">Lipid biosynthesis</keyword>
<feature type="binding site" evidence="17">
    <location>
        <begin position="90"/>
        <end position="91"/>
    </location>
    <ligand>
        <name>ATP</name>
        <dbReference type="ChEBI" id="CHEBI:30616"/>
    </ligand>
</feature>
<dbReference type="EMBL" id="RJUF01000175">
    <property type="protein sequence ID" value="MCP9764623.1"/>
    <property type="molecule type" value="Genomic_DNA"/>
</dbReference>
<keyword evidence="21" id="KW-1185">Reference proteome</keyword>
<dbReference type="Proteomes" id="UP001204144">
    <property type="component" value="Unassembled WGS sequence"/>
</dbReference>
<evidence type="ECO:0000256" key="5">
    <source>
        <dbReference type="ARBA" id="ARBA00022679"/>
    </source>
</evidence>
<keyword evidence="12 19" id="KW-0472">Membrane</keyword>
<keyword evidence="13" id="KW-0594">Phospholipid biosynthesis</keyword>
<keyword evidence="18" id="KW-0460">Magnesium</keyword>
<evidence type="ECO:0000256" key="17">
    <source>
        <dbReference type="PIRSR" id="PIRSR600829-3"/>
    </source>
</evidence>
<proteinExistence type="inferred from homology"/>
<dbReference type="CDD" id="cd14265">
    <property type="entry name" value="UDPK_IM_like"/>
    <property type="match status" value="1"/>
</dbReference>
<evidence type="ECO:0000256" key="13">
    <source>
        <dbReference type="ARBA" id="ARBA00023209"/>
    </source>
</evidence>
<feature type="binding site" evidence="18">
    <location>
        <position position="24"/>
    </location>
    <ligand>
        <name>a divalent metal cation</name>
        <dbReference type="ChEBI" id="CHEBI:60240"/>
    </ligand>
</feature>
<evidence type="ECO:0000256" key="8">
    <source>
        <dbReference type="ARBA" id="ARBA00022777"/>
    </source>
</evidence>
<keyword evidence="7 17" id="KW-0547">Nucleotide-binding</keyword>
<evidence type="ECO:0000313" key="21">
    <source>
        <dbReference type="Proteomes" id="UP001204144"/>
    </source>
</evidence>
<organism evidence="20 21">
    <name type="scientific">Lacihabitans soyangensis</name>
    <dbReference type="NCBI Taxonomy" id="869394"/>
    <lineage>
        <taxon>Bacteria</taxon>
        <taxon>Pseudomonadati</taxon>
        <taxon>Bacteroidota</taxon>
        <taxon>Cytophagia</taxon>
        <taxon>Cytophagales</taxon>
        <taxon>Leadbetterellaceae</taxon>
        <taxon>Lacihabitans</taxon>
    </lineage>
</organism>
<keyword evidence="10 19" id="KW-1133">Transmembrane helix</keyword>
<feature type="active site" description="Proton acceptor" evidence="15">
    <location>
        <position position="65"/>
    </location>
</feature>
<accession>A0AAE3H479</accession>